<accession>A0A563VR16</accession>
<gene>
    <name evidence="1" type="ORF">H1P_2200010</name>
</gene>
<name>A0A563VR16_9CYAN</name>
<dbReference type="EMBL" id="CAACVJ010000136">
    <property type="protein sequence ID" value="VEP13830.1"/>
    <property type="molecule type" value="Genomic_DNA"/>
</dbReference>
<keyword evidence="2" id="KW-1185">Reference proteome</keyword>
<organism evidence="1 2">
    <name type="scientific">Hyella patelloides LEGE 07179</name>
    <dbReference type="NCBI Taxonomy" id="945734"/>
    <lineage>
        <taxon>Bacteria</taxon>
        <taxon>Bacillati</taxon>
        <taxon>Cyanobacteriota</taxon>
        <taxon>Cyanophyceae</taxon>
        <taxon>Pleurocapsales</taxon>
        <taxon>Hyellaceae</taxon>
        <taxon>Hyella</taxon>
    </lineage>
</organism>
<protein>
    <submittedName>
        <fullName evidence="1">Uncharacterized protein</fullName>
    </submittedName>
</protein>
<evidence type="ECO:0000313" key="1">
    <source>
        <dbReference type="EMBL" id="VEP13830.1"/>
    </source>
</evidence>
<sequence length="42" mass="4939">MNLSKVGNKKMIFFWELSKDIEIISLSIKQTMNTEICRFLTS</sequence>
<proteinExistence type="predicted"/>
<dbReference type="Proteomes" id="UP000320055">
    <property type="component" value="Unassembled WGS sequence"/>
</dbReference>
<evidence type="ECO:0000313" key="2">
    <source>
        <dbReference type="Proteomes" id="UP000320055"/>
    </source>
</evidence>
<reference evidence="1 2" key="1">
    <citation type="submission" date="2019-01" db="EMBL/GenBank/DDBJ databases">
        <authorList>
            <person name="Brito A."/>
        </authorList>
    </citation>
    <scope>NUCLEOTIDE SEQUENCE [LARGE SCALE GENOMIC DNA]</scope>
    <source>
        <strain evidence="1">1</strain>
    </source>
</reference>
<dbReference type="AlphaFoldDB" id="A0A563VR16"/>